<dbReference type="OMA" id="IGKPNNF"/>
<dbReference type="Gene3D" id="3.40.630.50">
    <property type="entry name" value="AF0625-like"/>
    <property type="match status" value="1"/>
</dbReference>
<dbReference type="Gramene" id="EFJ25843">
    <property type="protein sequence ID" value="EFJ25843"/>
    <property type="gene ID" value="SELMODRAFT_99197"/>
</dbReference>
<keyword evidence="5" id="KW-1185">Reference proteome</keyword>
<dbReference type="SUPFAM" id="SSF142535">
    <property type="entry name" value="AF0625-like"/>
    <property type="match status" value="1"/>
</dbReference>
<dbReference type="STRING" id="88036.D8RQE3"/>
<dbReference type="AlphaFoldDB" id="D8RQE3"/>
<name>D8RQE3_SELML</name>
<dbReference type="SMR" id="D8RQE3"/>
<dbReference type="PIRSF" id="PIRSF016210">
    <property type="entry name" value="UCP016210"/>
    <property type="match status" value="1"/>
</dbReference>
<dbReference type="HOGENOM" id="CLU_056464_0_0_1"/>
<dbReference type="eggNOG" id="ENOG502QRIE">
    <property type="taxonomic scope" value="Eukaryota"/>
</dbReference>
<dbReference type="InterPro" id="IPR018033">
    <property type="entry name" value="Deacylase_DtdA_archaea"/>
</dbReference>
<dbReference type="GO" id="GO:0051499">
    <property type="term" value="F:D-aminoacyl-tRNA deacylase activity"/>
    <property type="evidence" value="ECO:0000318"/>
    <property type="project" value="GO_Central"/>
</dbReference>
<evidence type="ECO:0008006" key="6">
    <source>
        <dbReference type="Google" id="ProtNLM"/>
    </source>
</evidence>
<dbReference type="Gene3D" id="3.40.50.10700">
    <property type="entry name" value="AF0625-like"/>
    <property type="match status" value="1"/>
</dbReference>
<accession>D8RQE3</accession>
<dbReference type="GO" id="GO:0046872">
    <property type="term" value="F:metal ion binding"/>
    <property type="evidence" value="ECO:0007669"/>
    <property type="project" value="UniProtKB-KW"/>
</dbReference>
<dbReference type="GO" id="GO:0019478">
    <property type="term" value="P:D-amino acid catabolic process"/>
    <property type="evidence" value="ECO:0007669"/>
    <property type="project" value="InterPro"/>
</dbReference>
<dbReference type="FunCoup" id="D8RQE3">
    <property type="interactions" value="394"/>
</dbReference>
<dbReference type="FunFam" id="3.40.630.50:FF:000001">
    <property type="entry name" value="D-aminoacyl-tRNA deacylase"/>
    <property type="match status" value="1"/>
</dbReference>
<dbReference type="KEGG" id="smo:SELMODRAFT_99197"/>
<evidence type="ECO:0000313" key="4">
    <source>
        <dbReference type="EMBL" id="EFJ25843.1"/>
    </source>
</evidence>
<evidence type="ECO:0000256" key="2">
    <source>
        <dbReference type="ARBA" id="ARBA00022801"/>
    </source>
</evidence>
<evidence type="ECO:0000256" key="3">
    <source>
        <dbReference type="ARBA" id="ARBA00022833"/>
    </source>
</evidence>
<organism evidence="5">
    <name type="scientific">Selaginella moellendorffii</name>
    <name type="common">Spikemoss</name>
    <dbReference type="NCBI Taxonomy" id="88036"/>
    <lineage>
        <taxon>Eukaryota</taxon>
        <taxon>Viridiplantae</taxon>
        <taxon>Streptophyta</taxon>
        <taxon>Embryophyta</taxon>
        <taxon>Tracheophyta</taxon>
        <taxon>Lycopodiopsida</taxon>
        <taxon>Selaginellales</taxon>
        <taxon>Selaginellaceae</taxon>
        <taxon>Selaginella</taxon>
    </lineage>
</organism>
<dbReference type="PANTHER" id="PTHR34667">
    <property type="entry name" value="D-AMINOACYL-TRNA DEACYLASE"/>
    <property type="match status" value="1"/>
</dbReference>
<dbReference type="InParanoid" id="D8RQE3"/>
<keyword evidence="3" id="KW-0862">Zinc</keyword>
<dbReference type="Proteomes" id="UP000001514">
    <property type="component" value="Unassembled WGS sequence"/>
</dbReference>
<dbReference type="PANTHER" id="PTHR34667:SF1">
    <property type="entry name" value="D-AMINOACYL-TRNA DEACYLASE"/>
    <property type="match status" value="1"/>
</dbReference>
<dbReference type="InterPro" id="IPR007508">
    <property type="entry name" value="DtdA"/>
</dbReference>
<dbReference type="Pfam" id="PF04414">
    <property type="entry name" value="tRNA_deacylase"/>
    <property type="match status" value="1"/>
</dbReference>
<evidence type="ECO:0000256" key="1">
    <source>
        <dbReference type="ARBA" id="ARBA00022723"/>
    </source>
</evidence>
<keyword evidence="2" id="KW-0378">Hydrolase</keyword>
<dbReference type="OrthoDB" id="192183at2759"/>
<sequence>MVTLLVATTTDPASINPASALLSFAPNSWTQGRPLQGFKNFAMGNVRLLQLTGSIVGEDNLDHRWESHSGEHVTEIIFMSKHAAVSGKPSLTVHPIGVPHMLPSEKPLAGGKPGFASPPCPRIAPWLRLLKEVAVKHELVPEFEITLEATHHGPEVDAPAMFVEIGSSDGYWSRLDAAQAIATVFWQGLGLDGGTEVGKWTEAHHGENVLLGLGGGHYVPRHMDVIENTGSWVGHLLSGYSLPMDEPSAETKKNANEELFLHVTGTWKDAIRESFRKTQAAFPGGKVMAHLDAKSLKSWQRSAILSFLACENIPVGKPHDFAAANEVTASQEIHSR</sequence>
<proteinExistence type="predicted"/>
<protein>
    <recommendedName>
        <fullName evidence="6">D-aminoacyl-tRNA deacylase</fullName>
    </recommendedName>
</protein>
<evidence type="ECO:0000313" key="5">
    <source>
        <dbReference type="Proteomes" id="UP000001514"/>
    </source>
</evidence>
<keyword evidence="1" id="KW-0479">Metal-binding</keyword>
<gene>
    <name evidence="4" type="ORF">SELMODRAFT_99197</name>
</gene>
<dbReference type="EMBL" id="GL377586">
    <property type="protein sequence ID" value="EFJ25843.1"/>
    <property type="molecule type" value="Genomic_DNA"/>
</dbReference>
<reference evidence="4 5" key="1">
    <citation type="journal article" date="2011" name="Science">
        <title>The Selaginella genome identifies genetic changes associated with the evolution of vascular plants.</title>
        <authorList>
            <person name="Banks J.A."/>
            <person name="Nishiyama T."/>
            <person name="Hasebe M."/>
            <person name="Bowman J.L."/>
            <person name="Gribskov M."/>
            <person name="dePamphilis C."/>
            <person name="Albert V.A."/>
            <person name="Aono N."/>
            <person name="Aoyama T."/>
            <person name="Ambrose B.A."/>
            <person name="Ashton N.W."/>
            <person name="Axtell M.J."/>
            <person name="Barker E."/>
            <person name="Barker M.S."/>
            <person name="Bennetzen J.L."/>
            <person name="Bonawitz N.D."/>
            <person name="Chapple C."/>
            <person name="Cheng C."/>
            <person name="Correa L.G."/>
            <person name="Dacre M."/>
            <person name="DeBarry J."/>
            <person name="Dreyer I."/>
            <person name="Elias M."/>
            <person name="Engstrom E.M."/>
            <person name="Estelle M."/>
            <person name="Feng L."/>
            <person name="Finet C."/>
            <person name="Floyd S.K."/>
            <person name="Frommer W.B."/>
            <person name="Fujita T."/>
            <person name="Gramzow L."/>
            <person name="Gutensohn M."/>
            <person name="Harholt J."/>
            <person name="Hattori M."/>
            <person name="Heyl A."/>
            <person name="Hirai T."/>
            <person name="Hiwatashi Y."/>
            <person name="Ishikawa M."/>
            <person name="Iwata M."/>
            <person name="Karol K.G."/>
            <person name="Koehler B."/>
            <person name="Kolukisaoglu U."/>
            <person name="Kubo M."/>
            <person name="Kurata T."/>
            <person name="Lalonde S."/>
            <person name="Li K."/>
            <person name="Li Y."/>
            <person name="Litt A."/>
            <person name="Lyons E."/>
            <person name="Manning G."/>
            <person name="Maruyama T."/>
            <person name="Michael T.P."/>
            <person name="Mikami K."/>
            <person name="Miyazaki S."/>
            <person name="Morinaga S."/>
            <person name="Murata T."/>
            <person name="Mueller-Roeber B."/>
            <person name="Nelson D.R."/>
            <person name="Obara M."/>
            <person name="Oguri Y."/>
            <person name="Olmstead R.G."/>
            <person name="Onodera N."/>
            <person name="Petersen B.L."/>
            <person name="Pils B."/>
            <person name="Prigge M."/>
            <person name="Rensing S.A."/>
            <person name="Riano-Pachon D.M."/>
            <person name="Roberts A.W."/>
            <person name="Sato Y."/>
            <person name="Scheller H.V."/>
            <person name="Schulz B."/>
            <person name="Schulz C."/>
            <person name="Shakirov E.V."/>
            <person name="Shibagaki N."/>
            <person name="Shinohara N."/>
            <person name="Shippen D.E."/>
            <person name="Soerensen I."/>
            <person name="Sotooka R."/>
            <person name="Sugimoto N."/>
            <person name="Sugita M."/>
            <person name="Sumikawa N."/>
            <person name="Tanurdzic M."/>
            <person name="Theissen G."/>
            <person name="Ulvskov P."/>
            <person name="Wakazuki S."/>
            <person name="Weng J.K."/>
            <person name="Willats W.W."/>
            <person name="Wipf D."/>
            <person name="Wolf P.G."/>
            <person name="Yang L."/>
            <person name="Zimmer A.D."/>
            <person name="Zhu Q."/>
            <person name="Mitros T."/>
            <person name="Hellsten U."/>
            <person name="Loque D."/>
            <person name="Otillar R."/>
            <person name="Salamov A."/>
            <person name="Schmutz J."/>
            <person name="Shapiro H."/>
            <person name="Lindquist E."/>
            <person name="Lucas S."/>
            <person name="Rokhsar D."/>
            <person name="Grigoriev I.V."/>
        </authorList>
    </citation>
    <scope>NUCLEOTIDE SEQUENCE [LARGE SCALE GENOMIC DNA]</scope>
</reference>